<protein>
    <submittedName>
        <fullName evidence="1">Uncharacterized protein</fullName>
    </submittedName>
</protein>
<dbReference type="EMBL" id="CP017558">
    <property type="protein sequence ID" value="AOW06723.1"/>
    <property type="molecule type" value="Genomic_DNA"/>
</dbReference>
<accession>A0A1D8NM87</accession>
<name>A0A1D8NM87_YARLL</name>
<reference evidence="1 2" key="1">
    <citation type="journal article" date="2016" name="PLoS ONE">
        <title>Sequence Assembly of Yarrowia lipolytica Strain W29/CLIB89 Shows Transposable Element Diversity.</title>
        <authorList>
            <person name="Magnan C."/>
            <person name="Yu J."/>
            <person name="Chang I."/>
            <person name="Jahn E."/>
            <person name="Kanomata Y."/>
            <person name="Wu J."/>
            <person name="Zeller M."/>
            <person name="Oakes M."/>
            <person name="Baldi P."/>
            <person name="Sandmeyer S."/>
        </authorList>
    </citation>
    <scope>NUCLEOTIDE SEQUENCE [LARGE SCALE GENOMIC DNA]</scope>
    <source>
        <strain evidence="2">CLIB89(W29)</strain>
    </source>
</reference>
<dbReference type="Proteomes" id="UP000182444">
    <property type="component" value="Chromosome 1F"/>
</dbReference>
<dbReference type="VEuPathDB" id="FungiDB:YALI1_F08650g"/>
<dbReference type="AlphaFoldDB" id="A0A1D8NM87"/>
<evidence type="ECO:0000313" key="1">
    <source>
        <dbReference type="EMBL" id="AOW06723.1"/>
    </source>
</evidence>
<evidence type="ECO:0000313" key="2">
    <source>
        <dbReference type="Proteomes" id="UP000182444"/>
    </source>
</evidence>
<organism evidence="1 2">
    <name type="scientific">Yarrowia lipolytica</name>
    <name type="common">Candida lipolytica</name>
    <dbReference type="NCBI Taxonomy" id="4952"/>
    <lineage>
        <taxon>Eukaryota</taxon>
        <taxon>Fungi</taxon>
        <taxon>Dikarya</taxon>
        <taxon>Ascomycota</taxon>
        <taxon>Saccharomycotina</taxon>
        <taxon>Dipodascomycetes</taxon>
        <taxon>Dipodascales</taxon>
        <taxon>Dipodascales incertae sedis</taxon>
        <taxon>Yarrowia</taxon>
    </lineage>
</organism>
<gene>
    <name evidence="1" type="ORF">YALI1_F08650g</name>
</gene>
<dbReference type="RefSeq" id="XP_068139377.1">
    <property type="nucleotide sequence ID" value="XM_068283276.1"/>
</dbReference>
<proteinExistence type="predicted"/>
<sequence>MSSSLVPFVQIQIQLFHLSSIFQSIQLIQFPSRHSNQKTSMYILYVPYIAYSQYSDCVGLFETPERPLILEPDHSVYRSH</sequence>
<dbReference type="GeneID" id="94583866"/>
<dbReference type="VEuPathDB" id="FungiDB:YALI0_F05830g"/>